<accession>A0ABP9USB8</accession>
<dbReference type="RefSeq" id="WP_353568522.1">
    <property type="nucleotide sequence ID" value="NZ_BAABRI010000025.1"/>
</dbReference>
<dbReference type="EMBL" id="BAABRI010000025">
    <property type="protein sequence ID" value="GAA5484425.1"/>
    <property type="molecule type" value="Genomic_DNA"/>
</dbReference>
<evidence type="ECO:0000256" key="1">
    <source>
        <dbReference type="SAM" id="Phobius"/>
    </source>
</evidence>
<evidence type="ECO:0000313" key="3">
    <source>
        <dbReference type="Proteomes" id="UP001476282"/>
    </source>
</evidence>
<keyword evidence="1" id="KW-1133">Transmembrane helix</keyword>
<sequence>MQLTRFDRWLRKKFVYQTHLYALRKPEVLPAGIRVEELPEAPGRQYHFKFSSNSEKSVTALIQLFTEHNQIYTTRIVDRRTWYTPFIAPKGGKSVTWWCVWAVIFVIGGFTLTSAIRGILNNPTVRENLAGAWETLKG</sequence>
<organism evidence="2 3">
    <name type="scientific">Haloferula sargassicola</name>
    <dbReference type="NCBI Taxonomy" id="490096"/>
    <lineage>
        <taxon>Bacteria</taxon>
        <taxon>Pseudomonadati</taxon>
        <taxon>Verrucomicrobiota</taxon>
        <taxon>Verrucomicrobiia</taxon>
        <taxon>Verrucomicrobiales</taxon>
        <taxon>Verrucomicrobiaceae</taxon>
        <taxon>Haloferula</taxon>
    </lineage>
</organism>
<proteinExistence type="predicted"/>
<comment type="caution">
    <text evidence="2">The sequence shown here is derived from an EMBL/GenBank/DDBJ whole genome shotgun (WGS) entry which is preliminary data.</text>
</comment>
<feature type="transmembrane region" description="Helical" evidence="1">
    <location>
        <begin position="95"/>
        <end position="116"/>
    </location>
</feature>
<protein>
    <submittedName>
        <fullName evidence="2">Uncharacterized protein</fullName>
    </submittedName>
</protein>
<evidence type="ECO:0000313" key="2">
    <source>
        <dbReference type="EMBL" id="GAA5484425.1"/>
    </source>
</evidence>
<gene>
    <name evidence="2" type="ORF">Hsar01_03669</name>
</gene>
<dbReference type="Proteomes" id="UP001476282">
    <property type="component" value="Unassembled WGS sequence"/>
</dbReference>
<keyword evidence="1" id="KW-0812">Transmembrane</keyword>
<name>A0ABP9USB8_9BACT</name>
<reference evidence="2 3" key="1">
    <citation type="submission" date="2024-02" db="EMBL/GenBank/DDBJ databases">
        <title>Haloferula sargassicola NBRC 104335.</title>
        <authorList>
            <person name="Ichikawa N."/>
            <person name="Katano-Makiyama Y."/>
            <person name="Hidaka K."/>
        </authorList>
    </citation>
    <scope>NUCLEOTIDE SEQUENCE [LARGE SCALE GENOMIC DNA]</scope>
    <source>
        <strain evidence="2 3">NBRC 104335</strain>
    </source>
</reference>
<keyword evidence="3" id="KW-1185">Reference proteome</keyword>
<keyword evidence="1" id="KW-0472">Membrane</keyword>